<dbReference type="STRING" id="556484.B7FUM1"/>
<evidence type="ECO:0000313" key="2">
    <source>
        <dbReference type="Proteomes" id="UP000000759"/>
    </source>
</evidence>
<dbReference type="EMBL" id="CM000607">
    <property type="protein sequence ID" value="EEC50007.1"/>
    <property type="molecule type" value="Genomic_DNA"/>
</dbReference>
<dbReference type="GeneID" id="7198096"/>
<dbReference type="SUPFAM" id="SSF52833">
    <property type="entry name" value="Thioredoxin-like"/>
    <property type="match status" value="1"/>
</dbReference>
<accession>B7FUM1</accession>
<dbReference type="PaxDb" id="2850-Phatr44596"/>
<organism evidence="1 2">
    <name type="scientific">Phaeodactylum tricornutum (strain CCAP 1055/1)</name>
    <dbReference type="NCBI Taxonomy" id="556484"/>
    <lineage>
        <taxon>Eukaryota</taxon>
        <taxon>Sar</taxon>
        <taxon>Stramenopiles</taxon>
        <taxon>Ochrophyta</taxon>
        <taxon>Bacillariophyta</taxon>
        <taxon>Bacillariophyceae</taxon>
        <taxon>Bacillariophycidae</taxon>
        <taxon>Naviculales</taxon>
        <taxon>Phaeodactylaceae</taxon>
        <taxon>Phaeodactylum</taxon>
    </lineage>
</organism>
<reference evidence="2" key="2">
    <citation type="submission" date="2008-08" db="EMBL/GenBank/DDBJ databases">
        <authorList>
            <consortium name="Diatom Consortium"/>
            <person name="Grigoriev I."/>
            <person name="Grimwood J."/>
            <person name="Kuo A."/>
            <person name="Otillar R.P."/>
            <person name="Salamov A."/>
            <person name="Detter J.C."/>
            <person name="Lindquist E."/>
            <person name="Shapiro H."/>
            <person name="Lucas S."/>
            <person name="Glavina del Rio T."/>
            <person name="Pitluck S."/>
            <person name="Rokhsar D."/>
            <person name="Bowler C."/>
        </authorList>
    </citation>
    <scope>GENOME REANNOTATION</scope>
    <source>
        <strain evidence="2">CCAP 1055/1</strain>
    </source>
</reference>
<reference evidence="1 2" key="1">
    <citation type="journal article" date="2008" name="Nature">
        <title>The Phaeodactylum genome reveals the evolutionary history of diatom genomes.</title>
        <authorList>
            <person name="Bowler C."/>
            <person name="Allen A.E."/>
            <person name="Badger J.H."/>
            <person name="Grimwood J."/>
            <person name="Jabbari K."/>
            <person name="Kuo A."/>
            <person name="Maheswari U."/>
            <person name="Martens C."/>
            <person name="Maumus F."/>
            <person name="Otillar R.P."/>
            <person name="Rayko E."/>
            <person name="Salamov A."/>
            <person name="Vandepoele K."/>
            <person name="Beszteri B."/>
            <person name="Gruber A."/>
            <person name="Heijde M."/>
            <person name="Katinka M."/>
            <person name="Mock T."/>
            <person name="Valentin K."/>
            <person name="Verret F."/>
            <person name="Berges J.A."/>
            <person name="Brownlee C."/>
            <person name="Cadoret J.P."/>
            <person name="Chiovitti A."/>
            <person name="Choi C.J."/>
            <person name="Coesel S."/>
            <person name="De Martino A."/>
            <person name="Detter J.C."/>
            <person name="Durkin C."/>
            <person name="Falciatore A."/>
            <person name="Fournet J."/>
            <person name="Haruta M."/>
            <person name="Huysman M.J."/>
            <person name="Jenkins B.D."/>
            <person name="Jiroutova K."/>
            <person name="Jorgensen R.E."/>
            <person name="Joubert Y."/>
            <person name="Kaplan A."/>
            <person name="Kroger N."/>
            <person name="Kroth P.G."/>
            <person name="La Roche J."/>
            <person name="Lindquist E."/>
            <person name="Lommer M."/>
            <person name="Martin-Jezequel V."/>
            <person name="Lopez P.J."/>
            <person name="Lucas S."/>
            <person name="Mangogna M."/>
            <person name="McGinnis K."/>
            <person name="Medlin L.K."/>
            <person name="Montsant A."/>
            <person name="Oudot-Le Secq M.P."/>
            <person name="Napoli C."/>
            <person name="Obornik M."/>
            <person name="Parker M.S."/>
            <person name="Petit J.L."/>
            <person name="Porcel B.M."/>
            <person name="Poulsen N."/>
            <person name="Robison M."/>
            <person name="Rychlewski L."/>
            <person name="Rynearson T.A."/>
            <person name="Schmutz J."/>
            <person name="Shapiro H."/>
            <person name="Siaut M."/>
            <person name="Stanley M."/>
            <person name="Sussman M.R."/>
            <person name="Taylor A.R."/>
            <person name="Vardi A."/>
            <person name="von Dassow P."/>
            <person name="Vyverman W."/>
            <person name="Willis A."/>
            <person name="Wyrwicz L.S."/>
            <person name="Rokhsar D.S."/>
            <person name="Weissenbach J."/>
            <person name="Armbrust E.V."/>
            <person name="Green B.R."/>
            <person name="Van de Peer Y."/>
            <person name="Grigoriev I.V."/>
        </authorList>
    </citation>
    <scope>NUCLEOTIDE SEQUENCE [LARGE SCALE GENOMIC DNA]</scope>
    <source>
        <strain evidence="1 2">CCAP 1055/1</strain>
    </source>
</reference>
<dbReference type="eggNOG" id="ENOG502SMVU">
    <property type="taxonomic scope" value="Eukaryota"/>
</dbReference>
<gene>
    <name evidence="1" type="ORF">PHATRDRAFT_44596</name>
</gene>
<dbReference type="AlphaFoldDB" id="B7FUM1"/>
<sequence>MSWKAGLSRYLPCVRFFACPDSPSSRGVMTYYARNYDHLKILNPNLPLMIRTVENAMPAVTTELEWTIQDLLRFMIQTGRFRDTNGSISEARVEAAKAYLSTDWDKLSIERWKSPGFDPERPGLDEDEPAWKENPQIQANLGTFFSMKNAMSEQLEVIKSGPDNEYTRAENALLMCQRVDLWCAGEKEVEQAVIHLYKLGRKLNEREVELPSFIAEYYPGPHKAQFCRKHNPIPTANRMQRCKPLPATTDEGEVMVECAELK</sequence>
<protein>
    <recommendedName>
        <fullName evidence="3">Ribosomal protein/NADH dehydrogenase domain-containing protein</fullName>
    </recommendedName>
</protein>
<proteinExistence type="predicted"/>
<name>B7FUM1_PHATC</name>
<evidence type="ECO:0008006" key="3">
    <source>
        <dbReference type="Google" id="ProtNLM"/>
    </source>
</evidence>
<keyword evidence="2" id="KW-1185">Reference proteome</keyword>
<dbReference type="KEGG" id="pti:PHATRDRAFT_44596"/>
<dbReference type="OrthoDB" id="10250268at2759"/>
<dbReference type="InterPro" id="IPR036249">
    <property type="entry name" value="Thioredoxin-like_sf"/>
</dbReference>
<dbReference type="RefSeq" id="XP_002178342.1">
    <property type="nucleotide sequence ID" value="XM_002178306.1"/>
</dbReference>
<dbReference type="HOGENOM" id="CLU_1002761_0_0_1"/>
<evidence type="ECO:0000313" key="1">
    <source>
        <dbReference type="EMBL" id="EEC50007.1"/>
    </source>
</evidence>
<dbReference type="Proteomes" id="UP000000759">
    <property type="component" value="Chromosome 4"/>
</dbReference>
<dbReference type="Gene3D" id="3.40.30.10">
    <property type="entry name" value="Glutaredoxin"/>
    <property type="match status" value="1"/>
</dbReference>
<dbReference type="InParanoid" id="B7FUM1"/>